<dbReference type="CDD" id="cd05301">
    <property type="entry name" value="GDH"/>
    <property type="match status" value="1"/>
</dbReference>
<feature type="domain" description="D-isomer specific 2-hydroxyacid dehydrogenase catalytic" evidence="4">
    <location>
        <begin position="71"/>
        <end position="382"/>
    </location>
</feature>
<dbReference type="Proteomes" id="UP001516400">
    <property type="component" value="Unassembled WGS sequence"/>
</dbReference>
<accession>A0ABD2N7D7</accession>
<name>A0ABD2N7D7_9CUCU</name>
<dbReference type="InterPro" id="IPR006139">
    <property type="entry name" value="D-isomer_2_OHA_DH_cat_dom"/>
</dbReference>
<comment type="caution">
    <text evidence="6">The sequence shown here is derived from an EMBL/GenBank/DDBJ whole genome shotgun (WGS) entry which is preliminary data.</text>
</comment>
<dbReference type="Pfam" id="PF00389">
    <property type="entry name" value="2-Hacid_dh"/>
    <property type="match status" value="1"/>
</dbReference>
<proteinExistence type="inferred from homology"/>
<dbReference type="PROSITE" id="PS00671">
    <property type="entry name" value="D_2_HYDROXYACID_DH_3"/>
    <property type="match status" value="1"/>
</dbReference>
<sequence length="383" mass="42064">MNLLRSLIATQTKRICGVNLVKLFSKSSFNMSKFKVLIANNTIPPIAREILETDWKHNFNCSLIMGKFKVLVANNTIPQIAHDLLKSECEVRVCEAEREQILQNIPGIDAMLWSSHLQLDKEMLDKAGPQLKVIGTMSAGYDNIDVEELKKRGIKFGNTPGVLDDAVADIAVLLILAASRRYIEGRQAIEDCSWSHKNGTQWLLGQDVSGATIGIVGLGGIGQAIAHRVKCFNVAKILYTGHKEKPEGKAIGAEFVSLDALLKNSDFVICSAPLTKETDKMFNAESFSKMKKTSIFVNVSRGALVNQPDLVRALKEKQIFAAGLDVMTPEPLPPDHELLRLSNCVIIPHLGSATWKTRNAMAERAAKNILNALKGEPMISPVV</sequence>
<evidence type="ECO:0000313" key="7">
    <source>
        <dbReference type="Proteomes" id="UP001516400"/>
    </source>
</evidence>
<dbReference type="Pfam" id="PF02826">
    <property type="entry name" value="2-Hacid_dh_C"/>
    <property type="match status" value="1"/>
</dbReference>
<keyword evidence="7" id="KW-1185">Reference proteome</keyword>
<evidence type="ECO:0000313" key="6">
    <source>
        <dbReference type="EMBL" id="KAL3274626.1"/>
    </source>
</evidence>
<dbReference type="GO" id="GO:0016491">
    <property type="term" value="F:oxidoreductase activity"/>
    <property type="evidence" value="ECO:0007669"/>
    <property type="project" value="UniProtKB-KW"/>
</dbReference>
<gene>
    <name evidence="6" type="ORF">HHI36_016008</name>
</gene>
<dbReference type="FunFam" id="3.40.50.720:FF:000026">
    <property type="entry name" value="Glyoxylate/hydroxypyruvate reductase B"/>
    <property type="match status" value="1"/>
</dbReference>
<evidence type="ECO:0000259" key="5">
    <source>
        <dbReference type="Pfam" id="PF02826"/>
    </source>
</evidence>
<dbReference type="SUPFAM" id="SSF52283">
    <property type="entry name" value="Formate/glycerate dehydrogenase catalytic domain-like"/>
    <property type="match status" value="1"/>
</dbReference>
<evidence type="ECO:0000259" key="4">
    <source>
        <dbReference type="Pfam" id="PF00389"/>
    </source>
</evidence>
<feature type="domain" description="D-isomer specific 2-hydroxyacid dehydrogenase NAD-binding" evidence="5">
    <location>
        <begin position="173"/>
        <end position="351"/>
    </location>
</feature>
<evidence type="ECO:0000256" key="3">
    <source>
        <dbReference type="RuleBase" id="RU003719"/>
    </source>
</evidence>
<dbReference type="InterPro" id="IPR050223">
    <property type="entry name" value="D-isomer_2-hydroxyacid_DH"/>
</dbReference>
<comment type="similarity">
    <text evidence="3">Belongs to the D-isomer specific 2-hydroxyacid dehydrogenase family.</text>
</comment>
<dbReference type="SUPFAM" id="SSF51735">
    <property type="entry name" value="NAD(P)-binding Rossmann-fold domains"/>
    <property type="match status" value="1"/>
</dbReference>
<dbReference type="PANTHER" id="PTHR10996">
    <property type="entry name" value="2-HYDROXYACID DEHYDROGENASE-RELATED"/>
    <property type="match status" value="1"/>
</dbReference>
<dbReference type="Gene3D" id="3.40.50.720">
    <property type="entry name" value="NAD(P)-binding Rossmann-like Domain"/>
    <property type="match status" value="2"/>
</dbReference>
<organism evidence="6 7">
    <name type="scientific">Cryptolaemus montrouzieri</name>
    <dbReference type="NCBI Taxonomy" id="559131"/>
    <lineage>
        <taxon>Eukaryota</taxon>
        <taxon>Metazoa</taxon>
        <taxon>Ecdysozoa</taxon>
        <taxon>Arthropoda</taxon>
        <taxon>Hexapoda</taxon>
        <taxon>Insecta</taxon>
        <taxon>Pterygota</taxon>
        <taxon>Neoptera</taxon>
        <taxon>Endopterygota</taxon>
        <taxon>Coleoptera</taxon>
        <taxon>Polyphaga</taxon>
        <taxon>Cucujiformia</taxon>
        <taxon>Coccinelloidea</taxon>
        <taxon>Coccinellidae</taxon>
        <taxon>Scymninae</taxon>
        <taxon>Scymnini</taxon>
        <taxon>Cryptolaemus</taxon>
    </lineage>
</organism>
<dbReference type="EMBL" id="JABFTP020000062">
    <property type="protein sequence ID" value="KAL3274626.1"/>
    <property type="molecule type" value="Genomic_DNA"/>
</dbReference>
<evidence type="ECO:0000256" key="1">
    <source>
        <dbReference type="ARBA" id="ARBA00023002"/>
    </source>
</evidence>
<reference evidence="6 7" key="1">
    <citation type="journal article" date="2021" name="BMC Biol.">
        <title>Horizontally acquired antibacterial genes associated with adaptive radiation of ladybird beetles.</title>
        <authorList>
            <person name="Li H.S."/>
            <person name="Tang X.F."/>
            <person name="Huang Y.H."/>
            <person name="Xu Z.Y."/>
            <person name="Chen M.L."/>
            <person name="Du X.Y."/>
            <person name="Qiu B.Y."/>
            <person name="Chen P.T."/>
            <person name="Zhang W."/>
            <person name="Slipinski A."/>
            <person name="Escalona H.E."/>
            <person name="Waterhouse R.M."/>
            <person name="Zwick A."/>
            <person name="Pang H."/>
        </authorList>
    </citation>
    <scope>NUCLEOTIDE SEQUENCE [LARGE SCALE GENOMIC DNA]</scope>
    <source>
        <strain evidence="6">SYSU2018</strain>
    </source>
</reference>
<dbReference type="PANTHER" id="PTHR10996:SF119">
    <property type="entry name" value="FI03731P-RELATED"/>
    <property type="match status" value="1"/>
</dbReference>
<dbReference type="AlphaFoldDB" id="A0ABD2N7D7"/>
<dbReference type="InterPro" id="IPR036291">
    <property type="entry name" value="NAD(P)-bd_dom_sf"/>
</dbReference>
<protein>
    <recommendedName>
        <fullName evidence="2">Glyoxylate reductase/hydroxypyruvate reductase</fullName>
    </recommendedName>
</protein>
<keyword evidence="1 3" id="KW-0560">Oxidoreductase</keyword>
<evidence type="ECO:0000256" key="2">
    <source>
        <dbReference type="ARBA" id="ARBA00073306"/>
    </source>
</evidence>
<dbReference type="InterPro" id="IPR029753">
    <property type="entry name" value="D-isomer_DH_CS"/>
</dbReference>
<dbReference type="InterPro" id="IPR006140">
    <property type="entry name" value="D-isomer_DH_NAD-bd"/>
</dbReference>